<evidence type="ECO:0000313" key="18">
    <source>
        <dbReference type="Proteomes" id="UP000292307"/>
    </source>
</evidence>
<accession>A0A411X075</accession>
<keyword evidence="8 12" id="KW-0798">TonB box</keyword>
<sequence>MNKSEIAGAGMAMEPEGARTAGEGPAAARTLPARKRVAAVVALAVAQWASPALAQEARDATQAAPATQTAQASQARLATETEAQPDPNRLQSVVVTANKRVEKLESVPMAISVLSEETLQRNNVREIEDVVALTPSLTQASGTTAANNALFMRGIGTVSVGIGVESDVSVIIDDIPIAVQFQAFRDLADVSRVEVLKGPQSTLFGKSAVAGAINIVTKPISGPVVYRGSAYYTNDHEWRLAASVGGRMTDTFGMRIAVNKSDMPGNFTNLTTGEKVNGSSGKTMMAKFTWTPIPNLDIDFMPQYNEQSNTRGVTAVNAFYRTTGSAANGDLARVPVDLSTAYMNGNPQLPATLVLAGIDPTNPDNRSVRRDFPTGISSRTTGTGLKLSYTLPSDAVLMSISSWQRYKANDSRDQDFTDVPTIARPGETRFTVGNSQFGSYDIRSKTQELRLVSPDGGALRYVAGLWWARNEIDRHFIRGFCVAPVRCAANSPSSPTNYYTDIYNVNKAVFGQGTWDFAPTWTLVAGVRRNLEESGFNYERSFYTDQLDRSTFVPGPVGVDVFSSSGNEDWATTGKLSLQKQLNADWMVYAMTATGHKGKAYDVTSGLRASAAFPVDPETSRTYELGAKANLFNNRLSIAATVYKTDFEHYQQNTSFVLPDDPTIYTQLHSIPKIRTKGFELDANMLLSANWSVNAALAYTRPSIVDWKNGPCYQDNTNPAIGGTGLGEGGSLGGWNRQCFPIRAGATTGIQDLSGGVFPGTPKIKVNIGSNYDMRFTSLPFRAFVNGNVRYQGDYQTNINNDPRSVNAGYTIADLGFGIREAGDRWRLSFRVNNLFDRFYIPNANASGPSFRAGPTSTSPNITVDSWVPPRDVFRYFSAKLDVKF</sequence>
<dbReference type="PROSITE" id="PS52016">
    <property type="entry name" value="TONB_DEPENDENT_REC_3"/>
    <property type="match status" value="1"/>
</dbReference>
<reference evidence="17 18" key="2">
    <citation type="submission" date="2019-02" db="EMBL/GenBank/DDBJ databases">
        <title>Draft Genome Sequences of Six Type Strains of the Genus Massilia.</title>
        <authorList>
            <person name="Miess H."/>
            <person name="Frediansyhah A."/>
            <person name="Gross H."/>
        </authorList>
    </citation>
    <scope>NUCLEOTIDE SEQUENCE [LARGE SCALE GENOMIC DNA]</scope>
    <source>
        <strain evidence="17 18">DSM 17472</strain>
    </source>
</reference>
<dbReference type="RefSeq" id="WP_131146478.1">
    <property type="nucleotide sequence ID" value="NZ_BMWV01000005.1"/>
</dbReference>
<keyword evidence="10 11" id="KW-0998">Cell outer membrane</keyword>
<keyword evidence="7" id="KW-0406">Ion transport</keyword>
<feature type="domain" description="TonB-dependent receptor plug" evidence="15">
    <location>
        <begin position="104"/>
        <end position="212"/>
    </location>
</feature>
<evidence type="ECO:0000256" key="3">
    <source>
        <dbReference type="ARBA" id="ARBA00022452"/>
    </source>
</evidence>
<keyword evidence="18" id="KW-1185">Reference proteome</keyword>
<feature type="compositionally biased region" description="Low complexity" evidence="13">
    <location>
        <begin position="59"/>
        <end position="78"/>
    </location>
</feature>
<dbReference type="Proteomes" id="UP000292307">
    <property type="component" value="Chromosome"/>
</dbReference>
<dbReference type="PANTHER" id="PTHR32552:SF81">
    <property type="entry name" value="TONB-DEPENDENT OUTER MEMBRANE RECEPTOR"/>
    <property type="match status" value="1"/>
</dbReference>
<comment type="subcellular location">
    <subcellularLocation>
        <location evidence="1 11">Cell outer membrane</location>
        <topology evidence="1 11">Multi-pass membrane protein</topology>
    </subcellularLocation>
</comment>
<dbReference type="Pfam" id="PF00593">
    <property type="entry name" value="TonB_dep_Rec_b-barrel"/>
    <property type="match status" value="1"/>
</dbReference>
<keyword evidence="16" id="KW-0675">Receptor</keyword>
<dbReference type="EMBL" id="BMWV01000005">
    <property type="protein sequence ID" value="GGY43404.1"/>
    <property type="molecule type" value="Genomic_DNA"/>
</dbReference>
<dbReference type="GO" id="GO:0009279">
    <property type="term" value="C:cell outer membrane"/>
    <property type="evidence" value="ECO:0007669"/>
    <property type="project" value="UniProtKB-SubCell"/>
</dbReference>
<dbReference type="Proteomes" id="UP000628442">
    <property type="component" value="Unassembled WGS sequence"/>
</dbReference>
<gene>
    <name evidence="16" type="primary">fyuA</name>
    <name evidence="17" type="ORF">EYF70_17095</name>
    <name evidence="16" type="ORF">GCM10007387_26870</name>
</gene>
<dbReference type="InterPro" id="IPR036942">
    <property type="entry name" value="Beta-barrel_TonB_sf"/>
</dbReference>
<dbReference type="SUPFAM" id="SSF56935">
    <property type="entry name" value="Porins"/>
    <property type="match status" value="1"/>
</dbReference>
<dbReference type="EMBL" id="CP036401">
    <property type="protein sequence ID" value="QBI02364.1"/>
    <property type="molecule type" value="Genomic_DNA"/>
</dbReference>
<dbReference type="InterPro" id="IPR039426">
    <property type="entry name" value="TonB-dep_rcpt-like"/>
</dbReference>
<dbReference type="OrthoDB" id="8538693at2"/>
<proteinExistence type="inferred from homology"/>
<dbReference type="PANTHER" id="PTHR32552">
    <property type="entry name" value="FERRICHROME IRON RECEPTOR-RELATED"/>
    <property type="match status" value="1"/>
</dbReference>
<dbReference type="InterPro" id="IPR000531">
    <property type="entry name" value="Beta-barrel_TonB"/>
</dbReference>
<evidence type="ECO:0000256" key="1">
    <source>
        <dbReference type="ARBA" id="ARBA00004571"/>
    </source>
</evidence>
<evidence type="ECO:0000256" key="12">
    <source>
        <dbReference type="RuleBase" id="RU003357"/>
    </source>
</evidence>
<evidence type="ECO:0000313" key="19">
    <source>
        <dbReference type="Proteomes" id="UP000628442"/>
    </source>
</evidence>
<feature type="domain" description="TonB-dependent receptor-like beta-barrel" evidence="14">
    <location>
        <begin position="342"/>
        <end position="835"/>
    </location>
</feature>
<evidence type="ECO:0000259" key="15">
    <source>
        <dbReference type="Pfam" id="PF07715"/>
    </source>
</evidence>
<keyword evidence="9 11" id="KW-0472">Membrane</keyword>
<feature type="region of interest" description="Disordered" evidence="13">
    <location>
        <begin position="59"/>
        <end position="91"/>
    </location>
</feature>
<evidence type="ECO:0000313" key="16">
    <source>
        <dbReference type="EMBL" id="GGY43404.1"/>
    </source>
</evidence>
<evidence type="ECO:0000313" key="17">
    <source>
        <dbReference type="EMBL" id="QBI02364.1"/>
    </source>
</evidence>
<evidence type="ECO:0000256" key="7">
    <source>
        <dbReference type="ARBA" id="ARBA00023065"/>
    </source>
</evidence>
<dbReference type="Gene3D" id="2.40.170.20">
    <property type="entry name" value="TonB-dependent receptor, beta-barrel domain"/>
    <property type="match status" value="1"/>
</dbReference>
<evidence type="ECO:0000256" key="4">
    <source>
        <dbReference type="ARBA" id="ARBA00022496"/>
    </source>
</evidence>
<comment type="similarity">
    <text evidence="11 12">Belongs to the TonB-dependent receptor family.</text>
</comment>
<keyword evidence="2 11" id="KW-0813">Transport</keyword>
<evidence type="ECO:0000256" key="6">
    <source>
        <dbReference type="ARBA" id="ARBA00023004"/>
    </source>
</evidence>
<name>A0A411X075_9BURK</name>
<dbReference type="GO" id="GO:0006826">
    <property type="term" value="P:iron ion transport"/>
    <property type="evidence" value="ECO:0007669"/>
    <property type="project" value="UniProtKB-KW"/>
</dbReference>
<reference evidence="16" key="3">
    <citation type="submission" date="2022-12" db="EMBL/GenBank/DDBJ databases">
        <authorList>
            <person name="Sun Q."/>
            <person name="Kim S."/>
        </authorList>
    </citation>
    <scope>NUCLEOTIDE SEQUENCE</scope>
    <source>
        <strain evidence="16">KCTC 12343</strain>
    </source>
</reference>
<dbReference type="InterPro" id="IPR012910">
    <property type="entry name" value="Plug_dom"/>
</dbReference>
<dbReference type="Pfam" id="PF07715">
    <property type="entry name" value="Plug"/>
    <property type="match status" value="1"/>
</dbReference>
<reference evidence="16" key="1">
    <citation type="journal article" date="2014" name="Int. J. Syst. Evol. Microbiol.">
        <title>Complete genome sequence of Corynebacterium casei LMG S-19264T (=DSM 44701T), isolated from a smear-ripened cheese.</title>
        <authorList>
            <consortium name="US DOE Joint Genome Institute (JGI-PGF)"/>
            <person name="Walter F."/>
            <person name="Albersmeier A."/>
            <person name="Kalinowski J."/>
            <person name="Ruckert C."/>
        </authorList>
    </citation>
    <scope>NUCLEOTIDE SEQUENCE</scope>
    <source>
        <strain evidence="16">KCTC 12343</strain>
    </source>
</reference>
<organism evidence="16 19">
    <name type="scientific">Pseudoduganella albidiflava</name>
    <dbReference type="NCBI Taxonomy" id="321983"/>
    <lineage>
        <taxon>Bacteria</taxon>
        <taxon>Pseudomonadati</taxon>
        <taxon>Pseudomonadota</taxon>
        <taxon>Betaproteobacteria</taxon>
        <taxon>Burkholderiales</taxon>
        <taxon>Oxalobacteraceae</taxon>
        <taxon>Telluria group</taxon>
        <taxon>Pseudoduganella</taxon>
    </lineage>
</organism>
<keyword evidence="3 11" id="KW-1134">Transmembrane beta strand</keyword>
<dbReference type="AlphaFoldDB" id="A0A411X075"/>
<keyword evidence="5 11" id="KW-0812">Transmembrane</keyword>
<evidence type="ECO:0000256" key="8">
    <source>
        <dbReference type="ARBA" id="ARBA00023077"/>
    </source>
</evidence>
<evidence type="ECO:0000256" key="9">
    <source>
        <dbReference type="ARBA" id="ARBA00023136"/>
    </source>
</evidence>
<evidence type="ECO:0000256" key="10">
    <source>
        <dbReference type="ARBA" id="ARBA00023237"/>
    </source>
</evidence>
<evidence type="ECO:0000256" key="5">
    <source>
        <dbReference type="ARBA" id="ARBA00022692"/>
    </source>
</evidence>
<evidence type="ECO:0000259" key="14">
    <source>
        <dbReference type="Pfam" id="PF00593"/>
    </source>
</evidence>
<keyword evidence="4" id="KW-0410">Iron transport</keyword>
<keyword evidence="6" id="KW-0408">Iron</keyword>
<feature type="region of interest" description="Disordered" evidence="13">
    <location>
        <begin position="1"/>
        <end position="27"/>
    </location>
</feature>
<evidence type="ECO:0000256" key="2">
    <source>
        <dbReference type="ARBA" id="ARBA00022448"/>
    </source>
</evidence>
<protein>
    <submittedName>
        <fullName evidence="16">TonB-dependent receptor</fullName>
    </submittedName>
</protein>
<evidence type="ECO:0000256" key="13">
    <source>
        <dbReference type="SAM" id="MobiDB-lite"/>
    </source>
</evidence>
<evidence type="ECO:0000256" key="11">
    <source>
        <dbReference type="PROSITE-ProRule" id="PRU01360"/>
    </source>
</evidence>